<sequence>MRQIAERLVWRGHDVTVATSRLRQRSSASHNGVKIEEFDVSGNFVNGMQGEVRRYQSFVTNFQADAVLIKAAQQWTFDALWDVIDDIKARKVFIPCGFPALMQPAFDRYYSIMPGILHKFDWLIFYSNNFRDINFARRHGLSRMSVVPNGADEREFSFLGRDIALNNKLNIRPESFVMLSVGSLTGTKGHDEVLEAFALLDTEGRHVTLVLNGNIPYGLGDLGATRGGLGNMYRQAIRLGCSVRRLARPGALQALSRKLKHIRRGGRSQNLIQRMQNWKNIIDGNNNKSVVFCDLPREDLVKLYKNSDLFIFASNVEYSPLVLFESAASGTPFLTVPVGNAEEIARWTGGGLICPAVVDGMGFVRTQPHELAKCMAQAIRDPSRLADMGMTAHNNWKAGYTWDLIVAQYESILAGTERGLAV</sequence>
<evidence type="ECO:0000313" key="2">
    <source>
        <dbReference type="EMBL" id="CUA86812.1"/>
    </source>
</evidence>
<dbReference type="PANTHER" id="PTHR12526:SF638">
    <property type="entry name" value="SPORE COAT PROTEIN SA"/>
    <property type="match status" value="1"/>
</dbReference>
<dbReference type="InterPro" id="IPR001296">
    <property type="entry name" value="Glyco_trans_1"/>
</dbReference>
<reference evidence="2 3" key="1">
    <citation type="submission" date="2015-08" db="EMBL/GenBank/DDBJ databases">
        <authorList>
            <person name="Varghese N."/>
        </authorList>
    </citation>
    <scope>NUCLEOTIDE SEQUENCE [LARGE SCALE GENOMIC DNA]</scope>
    <source>
        <strain evidence="2 3">DSM 18167</strain>
    </source>
</reference>
<gene>
    <name evidence="2" type="ORF">Ga0061061_10328</name>
</gene>
<keyword evidence="3" id="KW-1185">Reference proteome</keyword>
<dbReference type="PANTHER" id="PTHR12526">
    <property type="entry name" value="GLYCOSYLTRANSFERASE"/>
    <property type="match status" value="1"/>
</dbReference>
<comment type="caution">
    <text evidence="2">The sequence shown here is derived from an EMBL/GenBank/DDBJ whole genome shotgun (WGS) entry which is preliminary data.</text>
</comment>
<name>A0ABM9U2J3_9HYPH</name>
<dbReference type="RefSeq" id="WP_210165977.1">
    <property type="nucleotide sequence ID" value="NZ_CYHC01000003.1"/>
</dbReference>
<evidence type="ECO:0000313" key="3">
    <source>
        <dbReference type="Proteomes" id="UP000182178"/>
    </source>
</evidence>
<feature type="domain" description="Glycosyl transferase family 1" evidence="1">
    <location>
        <begin position="285"/>
        <end position="392"/>
    </location>
</feature>
<dbReference type="SUPFAM" id="SSF53756">
    <property type="entry name" value="UDP-Glycosyltransferase/glycogen phosphorylase"/>
    <property type="match status" value="1"/>
</dbReference>
<dbReference type="Pfam" id="PF00534">
    <property type="entry name" value="Glycos_transf_1"/>
    <property type="match status" value="1"/>
</dbReference>
<protein>
    <submittedName>
        <fullName evidence="2">Glycosyltransferase involved in cell wall bisynthesis</fullName>
    </submittedName>
</protein>
<dbReference type="Proteomes" id="UP000182178">
    <property type="component" value="Unassembled WGS sequence"/>
</dbReference>
<evidence type="ECO:0000259" key="1">
    <source>
        <dbReference type="Pfam" id="PF00534"/>
    </source>
</evidence>
<organism evidence="2 3">
    <name type="scientific">Chelatococcus sambhunathii</name>
    <dbReference type="NCBI Taxonomy" id="363953"/>
    <lineage>
        <taxon>Bacteria</taxon>
        <taxon>Pseudomonadati</taxon>
        <taxon>Pseudomonadota</taxon>
        <taxon>Alphaproteobacteria</taxon>
        <taxon>Hyphomicrobiales</taxon>
        <taxon>Chelatococcaceae</taxon>
        <taxon>Chelatococcus</taxon>
    </lineage>
</organism>
<dbReference type="Gene3D" id="3.40.50.2000">
    <property type="entry name" value="Glycogen Phosphorylase B"/>
    <property type="match status" value="3"/>
</dbReference>
<dbReference type="EMBL" id="CYHC01000003">
    <property type="protein sequence ID" value="CUA86812.1"/>
    <property type="molecule type" value="Genomic_DNA"/>
</dbReference>
<dbReference type="CDD" id="cd03801">
    <property type="entry name" value="GT4_PimA-like"/>
    <property type="match status" value="1"/>
</dbReference>
<proteinExistence type="predicted"/>
<accession>A0ABM9U2J3</accession>